<dbReference type="EC" id="2.3.1.48" evidence="2"/>
<dbReference type="GO" id="GO:0006357">
    <property type="term" value="P:regulation of transcription by RNA polymerase II"/>
    <property type="evidence" value="ECO:0007669"/>
    <property type="project" value="TreeGrafter"/>
</dbReference>
<keyword evidence="9" id="KW-1185">Reference proteome</keyword>
<dbReference type="PANTHER" id="PTHR10615:SF217">
    <property type="entry name" value="HISTONE ACETYLTRANSFERASE"/>
    <property type="match status" value="1"/>
</dbReference>
<feature type="domain" description="MYST-type HAT" evidence="7">
    <location>
        <begin position="1"/>
        <end position="297"/>
    </location>
</feature>
<dbReference type="InterPro" id="IPR050603">
    <property type="entry name" value="MYST_HAT"/>
</dbReference>
<comment type="similarity">
    <text evidence="1">Belongs to the MYST (SAS/MOZ) family.</text>
</comment>
<dbReference type="InterPro" id="IPR002717">
    <property type="entry name" value="HAT_MYST-type"/>
</dbReference>
<evidence type="ECO:0000259" key="7">
    <source>
        <dbReference type="PROSITE" id="PS51726"/>
    </source>
</evidence>
<name>A0A4E0RKE8_FASHE</name>
<dbReference type="SUPFAM" id="SSF55729">
    <property type="entry name" value="Acyl-CoA N-acyltransferases (Nat)"/>
    <property type="match status" value="1"/>
</dbReference>
<keyword evidence="3" id="KW-0808">Transferase</keyword>
<feature type="active site" description="Proton donor/acceptor" evidence="5">
    <location>
        <position position="162"/>
    </location>
</feature>
<dbReference type="GO" id="GO:0003712">
    <property type="term" value="F:transcription coregulator activity"/>
    <property type="evidence" value="ECO:0007669"/>
    <property type="project" value="TreeGrafter"/>
</dbReference>
<evidence type="ECO:0000256" key="2">
    <source>
        <dbReference type="ARBA" id="ARBA00013184"/>
    </source>
</evidence>
<dbReference type="InterPro" id="IPR016181">
    <property type="entry name" value="Acyl_CoA_acyltransferase"/>
</dbReference>
<dbReference type="Proteomes" id="UP000230066">
    <property type="component" value="Unassembled WGS sequence"/>
</dbReference>
<evidence type="ECO:0000256" key="4">
    <source>
        <dbReference type="ARBA" id="ARBA00022990"/>
    </source>
</evidence>
<dbReference type="EMBL" id="JXXN02000754">
    <property type="protein sequence ID" value="THD26404.1"/>
    <property type="molecule type" value="Genomic_DNA"/>
</dbReference>
<gene>
    <name evidence="8" type="ORF">D915_002925</name>
</gene>
<reference evidence="8" key="1">
    <citation type="submission" date="2019-03" db="EMBL/GenBank/DDBJ databases">
        <title>Improved annotation for the trematode Fasciola hepatica.</title>
        <authorList>
            <person name="Choi Y.-J."/>
            <person name="Martin J."/>
            <person name="Mitreva M."/>
        </authorList>
    </citation>
    <scope>NUCLEOTIDE SEQUENCE [LARGE SCALE GENOMIC DNA]</scope>
</reference>
<comment type="caution">
    <text evidence="8">The sequence shown here is derived from an EMBL/GenBank/DDBJ whole genome shotgun (WGS) entry which is preliminary data.</text>
</comment>
<proteinExistence type="inferred from homology"/>
<dbReference type="GO" id="GO:0010484">
    <property type="term" value="F:histone H3 acetyltransferase activity"/>
    <property type="evidence" value="ECO:0007669"/>
    <property type="project" value="TreeGrafter"/>
</dbReference>
<dbReference type="PANTHER" id="PTHR10615">
    <property type="entry name" value="HISTONE ACETYLTRANSFERASE"/>
    <property type="match status" value="1"/>
</dbReference>
<accession>A0A4E0RKE8</accession>
<evidence type="ECO:0000256" key="5">
    <source>
        <dbReference type="PIRSR" id="PIRSR602717-51"/>
    </source>
</evidence>
<feature type="non-terminal residue" evidence="8">
    <location>
        <position position="1"/>
    </location>
</feature>
<evidence type="ECO:0000256" key="6">
    <source>
        <dbReference type="SAM" id="MobiDB-lite"/>
    </source>
</evidence>
<dbReference type="GO" id="GO:0003682">
    <property type="term" value="F:chromatin binding"/>
    <property type="evidence" value="ECO:0007669"/>
    <property type="project" value="TreeGrafter"/>
</dbReference>
<dbReference type="GO" id="GO:0000785">
    <property type="term" value="C:chromatin"/>
    <property type="evidence" value="ECO:0007669"/>
    <property type="project" value="TreeGrafter"/>
</dbReference>
<protein>
    <recommendedName>
        <fullName evidence="2">histone acetyltransferase</fullName>
        <ecNumber evidence="2">2.3.1.48</ecNumber>
    </recommendedName>
</protein>
<dbReference type="Pfam" id="PF01853">
    <property type="entry name" value="MOZ_SAS"/>
    <property type="match status" value="1"/>
</dbReference>
<feature type="region of interest" description="Disordered" evidence="6">
    <location>
        <begin position="191"/>
        <end position="210"/>
    </location>
</feature>
<evidence type="ECO:0000313" key="8">
    <source>
        <dbReference type="EMBL" id="THD26404.1"/>
    </source>
</evidence>
<dbReference type="InterPro" id="IPR036388">
    <property type="entry name" value="WH-like_DNA-bd_sf"/>
</dbReference>
<dbReference type="PROSITE" id="PS51726">
    <property type="entry name" value="MYST_HAT"/>
    <property type="match status" value="1"/>
</dbReference>
<evidence type="ECO:0000256" key="1">
    <source>
        <dbReference type="ARBA" id="ARBA00010107"/>
    </source>
</evidence>
<evidence type="ECO:0000313" key="9">
    <source>
        <dbReference type="Proteomes" id="UP000230066"/>
    </source>
</evidence>
<dbReference type="Gene3D" id="1.10.10.10">
    <property type="entry name" value="Winged helix-like DNA-binding domain superfamily/Winged helix DNA-binding domain"/>
    <property type="match status" value="1"/>
</dbReference>
<sequence length="347" mass="39486">IFLISSQSLSQLVASHLSSFFQEKCPFRFPPGNEIYRCGNISVFEVDGYTSRLYCQQLCLLAKLFLDHKTLYYDVEPFLFYVVALREDDCFHLVGYFSKEKQSAQKYNLSCIAVLPPYQKLAYGRFLIDFSELFWFLKNSAFIINLVGFLLSRIEGQPGSPEKPLSELGRLSYESYWRSKVLPFIVTSLRDSPSDTDGDPSAIDPCPLSNGHRGDNADRMNFSECVVTIHQITAATGIDPHDVAATIQQLATSIELGADGRPLICFDKTLLLKLKAKYDARATQWIPVDEECLRWSPMVHPHVLCPLYVCFSGAPRNAFQFRVSEHNSVESFIRISSYHKKDHPCYQ</sequence>
<dbReference type="AlphaFoldDB" id="A0A4E0RKE8"/>
<evidence type="ECO:0000256" key="3">
    <source>
        <dbReference type="ARBA" id="ARBA00022679"/>
    </source>
</evidence>
<keyword evidence="4" id="KW-0007">Acetylation</keyword>
<dbReference type="Gene3D" id="3.40.630.30">
    <property type="match status" value="1"/>
</dbReference>
<organism evidence="8 9">
    <name type="scientific">Fasciola hepatica</name>
    <name type="common">Liver fluke</name>
    <dbReference type="NCBI Taxonomy" id="6192"/>
    <lineage>
        <taxon>Eukaryota</taxon>
        <taxon>Metazoa</taxon>
        <taxon>Spiralia</taxon>
        <taxon>Lophotrochozoa</taxon>
        <taxon>Platyhelminthes</taxon>
        <taxon>Trematoda</taxon>
        <taxon>Digenea</taxon>
        <taxon>Plagiorchiida</taxon>
        <taxon>Echinostomata</taxon>
        <taxon>Echinostomatoidea</taxon>
        <taxon>Fasciolidae</taxon>
        <taxon>Fasciola</taxon>
    </lineage>
</organism>
<dbReference type="GO" id="GO:0005634">
    <property type="term" value="C:nucleus"/>
    <property type="evidence" value="ECO:0007669"/>
    <property type="project" value="TreeGrafter"/>
</dbReference>